<dbReference type="Pfam" id="PF15248">
    <property type="entry name" value="DUF4587"/>
    <property type="match status" value="1"/>
</dbReference>
<dbReference type="InterPro" id="IPR038915">
    <property type="entry name" value="PRR29-like"/>
</dbReference>
<dbReference type="CTD" id="92340"/>
<feature type="compositionally biased region" description="Basic and acidic residues" evidence="1">
    <location>
        <begin position="47"/>
        <end position="68"/>
    </location>
</feature>
<dbReference type="PANTHER" id="PTHR28604:SF1">
    <property type="entry name" value="PROLINE-RICH PROTEIN 29"/>
    <property type="match status" value="1"/>
</dbReference>
<dbReference type="InterPro" id="IPR027904">
    <property type="entry name" value="DUF4587"/>
</dbReference>
<dbReference type="KEGG" id="cjc:100394369"/>
<proteinExistence type="predicted"/>
<feature type="domain" description="DUF4587" evidence="2">
    <location>
        <begin position="137"/>
        <end position="209"/>
    </location>
</feature>
<dbReference type="OrthoDB" id="8962708at2759"/>
<evidence type="ECO:0000313" key="4">
    <source>
        <dbReference type="Proteomes" id="UP000008225"/>
    </source>
</evidence>
<feature type="compositionally biased region" description="Gly residues" evidence="1">
    <location>
        <begin position="69"/>
        <end position="78"/>
    </location>
</feature>
<reference evidence="3" key="3">
    <citation type="submission" date="2025-09" db="UniProtKB">
        <authorList>
            <consortium name="Ensembl"/>
        </authorList>
    </citation>
    <scope>IDENTIFICATION</scope>
</reference>
<feature type="region of interest" description="Disordered" evidence="1">
    <location>
        <begin position="247"/>
        <end position="287"/>
    </location>
</feature>
<accession>U3DWG5</accession>
<accession>F7FBF1</accession>
<dbReference type="PANTHER" id="PTHR28604">
    <property type="match status" value="1"/>
</dbReference>
<evidence type="ECO:0000313" key="3">
    <source>
        <dbReference type="Ensembl" id="ENSCJAP00000036093.4"/>
    </source>
</evidence>
<dbReference type="Ensembl" id="ENSCJAT00000038116.5">
    <property type="protein sequence ID" value="ENSCJAP00000036093.4"/>
    <property type="gene ID" value="ENSCJAG00000019442.5"/>
</dbReference>
<feature type="compositionally biased region" description="Low complexity" evidence="1">
    <location>
        <begin position="1"/>
        <end position="14"/>
    </location>
</feature>
<dbReference type="Bgee" id="ENSCJAG00000019442">
    <property type="expression patterns" value="Expressed in liver and 3 other cell types or tissues"/>
</dbReference>
<keyword evidence="4" id="KW-1185">Reference proteome</keyword>
<dbReference type="Proteomes" id="UP000008225">
    <property type="component" value="Chromosome 5"/>
</dbReference>
<sequence length="287" mass="31264">MAHLPLPHQPSPSSGDWQDLGRGARSSATGGGHPGEERRASWWRGRAPRDPRSEKEVRGGNWEVEHPGARGGGWGGGSTHAWKETLASSTLLRQPTPAMASGAGRSWGRSPQQSTALAPWVTVLQPLSWAIPSAPLQPGRVKEDLLELLMLQNAQMHQLLLSRLVAGALQPGPPWPCPQVYLEVPKEEPEEEEELDTQEKGPLVFHHHYLSYPMPSPSALLPWPAPFFPAPTCQTHLQDVPRIQHWPPASREREARAVPPPPPPSATGTVGADVPPASDYYDAESLL</sequence>
<dbReference type="GeneID" id="100394369"/>
<evidence type="ECO:0000256" key="1">
    <source>
        <dbReference type="SAM" id="MobiDB-lite"/>
    </source>
</evidence>
<name>F7FBF1_CALJA</name>
<reference evidence="3" key="2">
    <citation type="submission" date="2025-08" db="UniProtKB">
        <authorList>
            <consortium name="Ensembl"/>
        </authorList>
    </citation>
    <scope>IDENTIFICATION</scope>
</reference>
<gene>
    <name evidence="3" type="primary">PRR29</name>
</gene>
<dbReference type="HOGENOM" id="CLU_093882_0_0_1"/>
<organism evidence="3 4">
    <name type="scientific">Callithrix jacchus</name>
    <name type="common">White-tufted-ear marmoset</name>
    <name type="synonym">Simia Jacchus</name>
    <dbReference type="NCBI Taxonomy" id="9483"/>
    <lineage>
        <taxon>Eukaryota</taxon>
        <taxon>Metazoa</taxon>
        <taxon>Chordata</taxon>
        <taxon>Craniata</taxon>
        <taxon>Vertebrata</taxon>
        <taxon>Euteleostomi</taxon>
        <taxon>Mammalia</taxon>
        <taxon>Eutheria</taxon>
        <taxon>Euarchontoglires</taxon>
        <taxon>Primates</taxon>
        <taxon>Haplorrhini</taxon>
        <taxon>Platyrrhini</taxon>
        <taxon>Cebidae</taxon>
        <taxon>Callitrichinae</taxon>
        <taxon>Callithrix</taxon>
        <taxon>Callithrix</taxon>
    </lineage>
</organism>
<dbReference type="InParanoid" id="F7FBF1"/>
<evidence type="ECO:0000259" key="2">
    <source>
        <dbReference type="Pfam" id="PF15248"/>
    </source>
</evidence>
<feature type="region of interest" description="Disordered" evidence="1">
    <location>
        <begin position="1"/>
        <end position="111"/>
    </location>
</feature>
<dbReference type="GeneTree" id="ENSGT00390000002000"/>
<dbReference type="AlphaFoldDB" id="F7FBF1"/>
<dbReference type="FunCoup" id="F7FBF1">
    <property type="interactions" value="6"/>
</dbReference>
<reference evidence="3" key="1">
    <citation type="submission" date="2009-03" db="EMBL/GenBank/DDBJ databases">
        <authorList>
            <person name="Warren W."/>
            <person name="Ye L."/>
            <person name="Minx P."/>
            <person name="Worley K."/>
            <person name="Gibbs R."/>
            <person name="Wilson R.K."/>
        </authorList>
    </citation>
    <scope>NUCLEOTIDE SEQUENCE [LARGE SCALE GENOMIC DNA]</scope>
</reference>
<dbReference type="eggNOG" id="ENOG502S6FU">
    <property type="taxonomic scope" value="Eukaryota"/>
</dbReference>
<protein>
    <submittedName>
        <fullName evidence="3">Proline rich 29</fullName>
    </submittedName>
</protein>